<feature type="transmembrane region" description="Helical" evidence="6">
    <location>
        <begin position="122"/>
        <end position="144"/>
    </location>
</feature>
<dbReference type="Pfam" id="PF07690">
    <property type="entry name" value="MFS_1"/>
    <property type="match status" value="1"/>
</dbReference>
<keyword evidence="9" id="KW-1185">Reference proteome</keyword>
<comment type="caution">
    <text evidence="8">The sequence shown here is derived from an EMBL/GenBank/DDBJ whole genome shotgun (WGS) entry which is preliminary data.</text>
</comment>
<organism evidence="8 9">
    <name type="scientific">Aspergillus sclerotioniger CBS 115572</name>
    <dbReference type="NCBI Taxonomy" id="1450535"/>
    <lineage>
        <taxon>Eukaryota</taxon>
        <taxon>Fungi</taxon>
        <taxon>Dikarya</taxon>
        <taxon>Ascomycota</taxon>
        <taxon>Pezizomycotina</taxon>
        <taxon>Eurotiomycetes</taxon>
        <taxon>Eurotiomycetidae</taxon>
        <taxon>Eurotiales</taxon>
        <taxon>Aspergillaceae</taxon>
        <taxon>Aspergillus</taxon>
        <taxon>Aspergillus subgen. Circumdati</taxon>
    </lineage>
</organism>
<dbReference type="STRING" id="1450535.A0A317WNL4"/>
<feature type="transmembrane region" description="Helical" evidence="6">
    <location>
        <begin position="186"/>
        <end position="205"/>
    </location>
</feature>
<dbReference type="Gene3D" id="1.20.1250.20">
    <property type="entry name" value="MFS general substrate transporter like domains"/>
    <property type="match status" value="1"/>
</dbReference>
<dbReference type="OrthoDB" id="5141738at2759"/>
<evidence type="ECO:0000256" key="6">
    <source>
        <dbReference type="SAM" id="Phobius"/>
    </source>
</evidence>
<dbReference type="PANTHER" id="PTHR23502:SF74">
    <property type="entry name" value="MAJOR FACILITATOR SUPERFAMILY (MFS) PROFILE DOMAIN-CONTAINING PROTEIN"/>
    <property type="match status" value="1"/>
</dbReference>
<feature type="transmembrane region" description="Helical" evidence="6">
    <location>
        <begin position="333"/>
        <end position="355"/>
    </location>
</feature>
<evidence type="ECO:0000259" key="7">
    <source>
        <dbReference type="PROSITE" id="PS50850"/>
    </source>
</evidence>
<feature type="transmembrane region" description="Helical" evidence="6">
    <location>
        <begin position="97"/>
        <end position="116"/>
    </location>
</feature>
<dbReference type="RefSeq" id="XP_025467746.1">
    <property type="nucleotide sequence ID" value="XM_025616229.1"/>
</dbReference>
<feature type="transmembrane region" description="Helical" evidence="6">
    <location>
        <begin position="292"/>
        <end position="312"/>
    </location>
</feature>
<accession>A0A317WNL4</accession>
<dbReference type="SUPFAM" id="SSF103473">
    <property type="entry name" value="MFS general substrate transporter"/>
    <property type="match status" value="1"/>
</dbReference>
<dbReference type="PANTHER" id="PTHR23502">
    <property type="entry name" value="MAJOR FACILITATOR SUPERFAMILY"/>
    <property type="match status" value="1"/>
</dbReference>
<dbReference type="PROSITE" id="PS50850">
    <property type="entry name" value="MFS"/>
    <property type="match status" value="1"/>
</dbReference>
<comment type="subcellular location">
    <subcellularLocation>
        <location evidence="1">Cell membrane</location>
        <topology evidence="1">Multi-pass membrane protein</topology>
    </subcellularLocation>
</comment>
<evidence type="ECO:0000256" key="1">
    <source>
        <dbReference type="ARBA" id="ARBA00004651"/>
    </source>
</evidence>
<keyword evidence="3 6" id="KW-0812">Transmembrane</keyword>
<keyword evidence="4 6" id="KW-1133">Transmembrane helix</keyword>
<feature type="transmembrane region" description="Helical" evidence="6">
    <location>
        <begin position="248"/>
        <end position="272"/>
    </location>
</feature>
<dbReference type="InterPro" id="IPR036259">
    <property type="entry name" value="MFS_trans_sf"/>
</dbReference>
<dbReference type="InterPro" id="IPR020846">
    <property type="entry name" value="MFS_dom"/>
</dbReference>
<feature type="transmembrane region" description="Helical" evidence="6">
    <location>
        <begin position="397"/>
        <end position="417"/>
    </location>
</feature>
<feature type="transmembrane region" description="Helical" evidence="6">
    <location>
        <begin position="68"/>
        <end position="85"/>
    </location>
</feature>
<dbReference type="GeneID" id="37118372"/>
<protein>
    <submittedName>
        <fullName evidence="8">MFS general substrate transporter</fullName>
    </submittedName>
</protein>
<evidence type="ECO:0000313" key="8">
    <source>
        <dbReference type="EMBL" id="PWY87963.1"/>
    </source>
</evidence>
<dbReference type="GO" id="GO:0022857">
    <property type="term" value="F:transmembrane transporter activity"/>
    <property type="evidence" value="ECO:0007669"/>
    <property type="project" value="InterPro"/>
</dbReference>
<evidence type="ECO:0000256" key="2">
    <source>
        <dbReference type="ARBA" id="ARBA00008335"/>
    </source>
</evidence>
<evidence type="ECO:0000256" key="5">
    <source>
        <dbReference type="ARBA" id="ARBA00023136"/>
    </source>
</evidence>
<feature type="transmembrane region" description="Helical" evidence="6">
    <location>
        <begin position="429"/>
        <end position="450"/>
    </location>
</feature>
<evidence type="ECO:0000313" key="9">
    <source>
        <dbReference type="Proteomes" id="UP000246702"/>
    </source>
</evidence>
<feature type="transmembrane region" description="Helical" evidence="6">
    <location>
        <begin position="156"/>
        <end position="174"/>
    </location>
</feature>
<proteinExistence type="inferred from homology"/>
<reference evidence="8 9" key="1">
    <citation type="submission" date="2016-12" db="EMBL/GenBank/DDBJ databases">
        <title>The genomes of Aspergillus section Nigri reveals drivers in fungal speciation.</title>
        <authorList>
            <consortium name="DOE Joint Genome Institute"/>
            <person name="Vesth T.C."/>
            <person name="Nybo J."/>
            <person name="Theobald S."/>
            <person name="Brandl J."/>
            <person name="Frisvad J.C."/>
            <person name="Nielsen K.F."/>
            <person name="Lyhne E.K."/>
            <person name="Kogle M.E."/>
            <person name="Kuo A."/>
            <person name="Riley R."/>
            <person name="Clum A."/>
            <person name="Nolan M."/>
            <person name="Lipzen A."/>
            <person name="Salamov A."/>
            <person name="Henrissat B."/>
            <person name="Wiebenga A."/>
            <person name="De Vries R.P."/>
            <person name="Grigoriev I.V."/>
            <person name="Mortensen U.H."/>
            <person name="Andersen M.R."/>
            <person name="Baker S.E."/>
        </authorList>
    </citation>
    <scope>NUCLEOTIDE SEQUENCE [LARGE SCALE GENOMIC DNA]</scope>
    <source>
        <strain evidence="8 9">CBS 115572</strain>
    </source>
</reference>
<dbReference type="EMBL" id="MSFK01000013">
    <property type="protein sequence ID" value="PWY87963.1"/>
    <property type="molecule type" value="Genomic_DNA"/>
</dbReference>
<dbReference type="GO" id="GO:0005886">
    <property type="term" value="C:plasma membrane"/>
    <property type="evidence" value="ECO:0007669"/>
    <property type="project" value="UniProtKB-SubCell"/>
</dbReference>
<feature type="transmembrane region" description="Helical" evidence="6">
    <location>
        <begin position="361"/>
        <end position="385"/>
    </location>
</feature>
<feature type="domain" description="Major facilitator superfamily (MFS) profile" evidence="7">
    <location>
        <begin position="30"/>
        <end position="453"/>
    </location>
</feature>
<dbReference type="Proteomes" id="UP000246702">
    <property type="component" value="Unassembled WGS sequence"/>
</dbReference>
<feature type="transmembrane region" description="Helical" evidence="6">
    <location>
        <begin position="29"/>
        <end position="48"/>
    </location>
</feature>
<dbReference type="AlphaFoldDB" id="A0A317WNL4"/>
<dbReference type="InterPro" id="IPR011701">
    <property type="entry name" value="MFS"/>
</dbReference>
<evidence type="ECO:0000256" key="4">
    <source>
        <dbReference type="ARBA" id="ARBA00022989"/>
    </source>
</evidence>
<comment type="similarity">
    <text evidence="2">Belongs to the major facilitator superfamily.</text>
</comment>
<dbReference type="FunFam" id="1.20.1250.20:FF:000082">
    <property type="entry name" value="MFS multidrug transporter, putative"/>
    <property type="match status" value="1"/>
</dbReference>
<evidence type="ECO:0000256" key="3">
    <source>
        <dbReference type="ARBA" id="ARBA00022692"/>
    </source>
</evidence>
<keyword evidence="5 6" id="KW-0472">Membrane</keyword>
<sequence>MDEQILPETARWKADNNNPYNWSPAKKNWVFFVLMMIILSSSLGSSLPSNAIPFIAEDFGVGSQSEKTLPMSCYLIGYVFGPLVWAPTSEQRGRRNIAIGTFILFTVFIMACALSNSWSAFLVFRLLAGIFASGPIAVATGVLADIYQDPRIRGRSVALYLVVTSFGPLLGPIVSGFASPTLGWRWSFWIGLILAGVTLTLLISLPETHGALLRAAKSSHHDSVPPNRPDRDSSKYISTVLLRPLHMLFFEPIVSASSAYLALCYSIFYMSFEAYPIIFQNIYGMSPGICGLTYLPIGAGCILFLPIFWLYDSYMVRLELQQKAWFLKKKREYLRLPLACLGGPLFAGSLIWLGWSARTDVSFVVPLMAGVPFGFGFICIFIALVNHLTDAYEIYSASANAASSCSRSLLATVLPLATRPMFDNLGVDGACSLLGGLSALMCVIPFVFIWKGDAIRRRSGFCNMLEKTDNGDEVGESEEV</sequence>
<gene>
    <name evidence="8" type="ORF">BO94DRAFT_595586</name>
</gene>
<name>A0A317WNL4_9EURO</name>